<dbReference type="InterPro" id="IPR000157">
    <property type="entry name" value="TIR_dom"/>
</dbReference>
<proteinExistence type="predicted"/>
<dbReference type="InterPro" id="IPR044974">
    <property type="entry name" value="Disease_R_plants"/>
</dbReference>
<dbReference type="GO" id="GO:0006952">
    <property type="term" value="P:defense response"/>
    <property type="evidence" value="ECO:0007669"/>
    <property type="project" value="UniProtKB-KW"/>
</dbReference>
<dbReference type="Proteomes" id="UP001157418">
    <property type="component" value="Unassembled WGS sequence"/>
</dbReference>
<comment type="caution">
    <text evidence="4">The sequence shown here is derived from an EMBL/GenBank/DDBJ whole genome shotgun (WGS) entry which is preliminary data.</text>
</comment>
<dbReference type="Pfam" id="PF23282">
    <property type="entry name" value="WHD_ROQ1"/>
    <property type="match status" value="1"/>
</dbReference>
<dbReference type="InterPro" id="IPR036390">
    <property type="entry name" value="WH_DNA-bd_sf"/>
</dbReference>
<evidence type="ECO:0000313" key="5">
    <source>
        <dbReference type="Proteomes" id="UP001157418"/>
    </source>
</evidence>
<dbReference type="SMART" id="SM00255">
    <property type="entry name" value="TIR"/>
    <property type="match status" value="1"/>
</dbReference>
<dbReference type="InterPro" id="IPR058192">
    <property type="entry name" value="WHD_ROQ1-like"/>
</dbReference>
<sequence length="512" mass="58573">MASFPSYPSSSSSAPTRRWIYDVFLSFRGEDTRNNFVDHLYAALDQRGIHVFKDDKALHKGKLISRELLEAIEESRPRSDRTDGVTGVLSCRSIPCSYRGHKRDFHTAFQQHDDKFRGEIDKVNKWRKALAAAAGLSGWHVSETGNGGESAIITEIVEKILEQQKRCAWLGYWEWEELLDIACFFKGKDEEHVTTVLDSFGFDPVIGISVLIEKSLITVSNKRLDMHDLIQEMGFHIVRESFPNSRLWQLQQIHECIKGNKNPQAIEAIKLMDNEYHVDDIHANLGLSAEVFARMINLRLLYIDRKFTSTQPTFLPDELRWLCWNEYPFLFLPLANMCKLAGLEMAYGDIKHLWKGRKILPHLKFIHLKSLYSLKSLPDVSGAPNIERLIVSDCDNLVEVHESLGSHGGLVYLDMSGCNLVERLPSRLEMESLETLILSGCSRLEILPEFSPCMVKLSQINLYSCSRIKKLPSSIRHLSSLSILNLTNCYNLESIPNSICELKFLRCLYLHN</sequence>
<organism evidence="4 5">
    <name type="scientific">Lactuca virosa</name>
    <dbReference type="NCBI Taxonomy" id="75947"/>
    <lineage>
        <taxon>Eukaryota</taxon>
        <taxon>Viridiplantae</taxon>
        <taxon>Streptophyta</taxon>
        <taxon>Embryophyta</taxon>
        <taxon>Tracheophyta</taxon>
        <taxon>Spermatophyta</taxon>
        <taxon>Magnoliopsida</taxon>
        <taxon>eudicotyledons</taxon>
        <taxon>Gunneridae</taxon>
        <taxon>Pentapetalae</taxon>
        <taxon>asterids</taxon>
        <taxon>campanulids</taxon>
        <taxon>Asterales</taxon>
        <taxon>Asteraceae</taxon>
        <taxon>Cichorioideae</taxon>
        <taxon>Cichorieae</taxon>
        <taxon>Lactucinae</taxon>
        <taxon>Lactuca</taxon>
    </lineage>
</organism>
<name>A0AAU9N9T7_9ASTR</name>
<dbReference type="PANTHER" id="PTHR11017">
    <property type="entry name" value="LEUCINE-RICH REPEAT-CONTAINING PROTEIN"/>
    <property type="match status" value="1"/>
</dbReference>
<dbReference type="Gene3D" id="3.80.10.10">
    <property type="entry name" value="Ribonuclease Inhibitor"/>
    <property type="match status" value="1"/>
</dbReference>
<evidence type="ECO:0000256" key="1">
    <source>
        <dbReference type="ARBA" id="ARBA00022737"/>
    </source>
</evidence>
<dbReference type="GO" id="GO:0007165">
    <property type="term" value="P:signal transduction"/>
    <property type="evidence" value="ECO:0007669"/>
    <property type="project" value="InterPro"/>
</dbReference>
<dbReference type="Gene3D" id="3.40.50.10140">
    <property type="entry name" value="Toll/interleukin-1 receptor homology (TIR) domain"/>
    <property type="match status" value="2"/>
</dbReference>
<dbReference type="InterPro" id="IPR032675">
    <property type="entry name" value="LRR_dom_sf"/>
</dbReference>
<evidence type="ECO:0000313" key="4">
    <source>
        <dbReference type="EMBL" id="CAH1435560.1"/>
    </source>
</evidence>
<keyword evidence="5" id="KW-1185">Reference proteome</keyword>
<evidence type="ECO:0000259" key="3">
    <source>
        <dbReference type="PROSITE" id="PS50104"/>
    </source>
</evidence>
<dbReference type="SUPFAM" id="SSF46785">
    <property type="entry name" value="Winged helix' DNA-binding domain"/>
    <property type="match status" value="1"/>
</dbReference>
<dbReference type="InterPro" id="IPR035897">
    <property type="entry name" value="Toll_tir_struct_dom_sf"/>
</dbReference>
<accession>A0AAU9N9T7</accession>
<keyword evidence="1" id="KW-0677">Repeat</keyword>
<dbReference type="PANTHER" id="PTHR11017:SF479">
    <property type="entry name" value="DISEASE RESISTANCE PROTEIN (TIR-NBS-LRR CLASS) FAMILY"/>
    <property type="match status" value="1"/>
</dbReference>
<dbReference type="PROSITE" id="PS50104">
    <property type="entry name" value="TIR"/>
    <property type="match status" value="1"/>
</dbReference>
<dbReference type="AlphaFoldDB" id="A0AAU9N9T7"/>
<dbReference type="Pfam" id="PF01582">
    <property type="entry name" value="TIR"/>
    <property type="match status" value="1"/>
</dbReference>
<dbReference type="EMBL" id="CAKMRJ010004445">
    <property type="protein sequence ID" value="CAH1435560.1"/>
    <property type="molecule type" value="Genomic_DNA"/>
</dbReference>
<evidence type="ECO:0000256" key="2">
    <source>
        <dbReference type="ARBA" id="ARBA00022821"/>
    </source>
</evidence>
<feature type="domain" description="TIR" evidence="3">
    <location>
        <begin position="19"/>
        <end position="164"/>
    </location>
</feature>
<keyword evidence="2" id="KW-0611">Plant defense</keyword>
<protein>
    <recommendedName>
        <fullName evidence="3">TIR domain-containing protein</fullName>
    </recommendedName>
</protein>
<gene>
    <name evidence="4" type="ORF">LVIROSA_LOCUS21993</name>
</gene>
<dbReference type="SUPFAM" id="SSF52058">
    <property type="entry name" value="L domain-like"/>
    <property type="match status" value="1"/>
</dbReference>
<dbReference type="SUPFAM" id="SSF52200">
    <property type="entry name" value="Toll/Interleukin receptor TIR domain"/>
    <property type="match status" value="1"/>
</dbReference>
<reference evidence="4 5" key="1">
    <citation type="submission" date="2022-01" db="EMBL/GenBank/DDBJ databases">
        <authorList>
            <person name="Xiong W."/>
            <person name="Schranz E."/>
        </authorList>
    </citation>
    <scope>NUCLEOTIDE SEQUENCE [LARGE SCALE GENOMIC DNA]</scope>
</reference>